<dbReference type="FunFam" id="1.10.238.10:FF:000003">
    <property type="entry name" value="Calmodulin A"/>
    <property type="match status" value="1"/>
</dbReference>
<dbReference type="SUPFAM" id="SSF47954">
    <property type="entry name" value="Cyclin-like"/>
    <property type="match status" value="1"/>
</dbReference>
<dbReference type="GO" id="GO:0005524">
    <property type="term" value="F:ATP binding"/>
    <property type="evidence" value="ECO:0007669"/>
    <property type="project" value="UniProtKB-KW"/>
</dbReference>
<evidence type="ECO:0000256" key="3">
    <source>
        <dbReference type="ARBA" id="ARBA00022679"/>
    </source>
</evidence>
<keyword evidence="14" id="KW-1185">Reference proteome</keyword>
<dbReference type="Gene3D" id="1.10.472.10">
    <property type="entry name" value="Cyclin-like"/>
    <property type="match status" value="1"/>
</dbReference>
<dbReference type="Gene3D" id="1.10.238.10">
    <property type="entry name" value="EF-hand"/>
    <property type="match status" value="1"/>
</dbReference>
<feature type="domain" description="Protein kinase" evidence="11">
    <location>
        <begin position="562"/>
        <end position="866"/>
    </location>
</feature>
<evidence type="ECO:0000256" key="4">
    <source>
        <dbReference type="ARBA" id="ARBA00022737"/>
    </source>
</evidence>
<comment type="similarity">
    <text evidence="9">Belongs to the protein kinase superfamily. Ser/Thr protein kinase family. CDPK subfamily.</text>
</comment>
<protein>
    <submittedName>
        <fullName evidence="13">Uncharacterized protein</fullName>
    </submittedName>
</protein>
<keyword evidence="4" id="KW-0677">Repeat</keyword>
<dbReference type="Proteomes" id="UP000664859">
    <property type="component" value="Unassembled WGS sequence"/>
</dbReference>
<dbReference type="InterPro" id="IPR002048">
    <property type="entry name" value="EF_hand_dom"/>
</dbReference>
<evidence type="ECO:0000256" key="7">
    <source>
        <dbReference type="ARBA" id="ARBA00022837"/>
    </source>
</evidence>
<dbReference type="GO" id="GO:0019901">
    <property type="term" value="F:protein kinase binding"/>
    <property type="evidence" value="ECO:0007669"/>
    <property type="project" value="InterPro"/>
</dbReference>
<dbReference type="PROSITE" id="PS50011">
    <property type="entry name" value="PROTEIN_KINASE_DOM"/>
    <property type="match status" value="1"/>
</dbReference>
<reference evidence="13" key="1">
    <citation type="submission" date="2021-02" db="EMBL/GenBank/DDBJ databases">
        <title>First Annotated Genome of the Yellow-green Alga Tribonema minus.</title>
        <authorList>
            <person name="Mahan K.M."/>
        </authorList>
    </citation>
    <scope>NUCLEOTIDE SEQUENCE</scope>
    <source>
        <strain evidence="13">UTEX B ZZ1240</strain>
    </source>
</reference>
<evidence type="ECO:0000313" key="13">
    <source>
        <dbReference type="EMBL" id="KAG5176516.1"/>
    </source>
</evidence>
<feature type="region of interest" description="Disordered" evidence="10">
    <location>
        <begin position="407"/>
        <end position="434"/>
    </location>
</feature>
<dbReference type="SUPFAM" id="SSF56112">
    <property type="entry name" value="Protein kinase-like (PK-like)"/>
    <property type="match status" value="1"/>
</dbReference>
<organism evidence="13 14">
    <name type="scientific">Tribonema minus</name>
    <dbReference type="NCBI Taxonomy" id="303371"/>
    <lineage>
        <taxon>Eukaryota</taxon>
        <taxon>Sar</taxon>
        <taxon>Stramenopiles</taxon>
        <taxon>Ochrophyta</taxon>
        <taxon>PX clade</taxon>
        <taxon>Xanthophyceae</taxon>
        <taxon>Tribonematales</taxon>
        <taxon>Tribonemataceae</taxon>
        <taxon>Tribonema</taxon>
    </lineage>
</organism>
<keyword evidence="7" id="KW-0106">Calcium</keyword>
<evidence type="ECO:0000256" key="2">
    <source>
        <dbReference type="ARBA" id="ARBA00022527"/>
    </source>
</evidence>
<dbReference type="InterPro" id="IPR011009">
    <property type="entry name" value="Kinase-like_dom_sf"/>
</dbReference>
<gene>
    <name evidence="13" type="ORF">JKP88DRAFT_335360</name>
</gene>
<comment type="caution">
    <text evidence="13">The sequence shown here is derived from an EMBL/GenBank/DDBJ whole genome shotgun (WGS) entry which is preliminary data.</text>
</comment>
<keyword evidence="8" id="KW-0067">ATP-binding</keyword>
<evidence type="ECO:0000256" key="5">
    <source>
        <dbReference type="ARBA" id="ARBA00022741"/>
    </source>
</evidence>
<evidence type="ECO:0000256" key="8">
    <source>
        <dbReference type="ARBA" id="ARBA00022840"/>
    </source>
</evidence>
<evidence type="ECO:0000256" key="6">
    <source>
        <dbReference type="ARBA" id="ARBA00022777"/>
    </source>
</evidence>
<dbReference type="Gene3D" id="1.10.510.10">
    <property type="entry name" value="Transferase(Phosphotransferase) domain 1"/>
    <property type="match status" value="1"/>
</dbReference>
<dbReference type="InterPro" id="IPR011992">
    <property type="entry name" value="EF-hand-dom_pair"/>
</dbReference>
<evidence type="ECO:0000313" key="14">
    <source>
        <dbReference type="Proteomes" id="UP000664859"/>
    </source>
</evidence>
<dbReference type="InterPro" id="IPR000719">
    <property type="entry name" value="Prot_kinase_dom"/>
</dbReference>
<evidence type="ECO:0000256" key="1">
    <source>
        <dbReference type="ARBA" id="ARBA00001946"/>
    </source>
</evidence>
<dbReference type="InterPro" id="IPR013922">
    <property type="entry name" value="Cyclin_PHO80-like"/>
</dbReference>
<feature type="region of interest" description="Disordered" evidence="10">
    <location>
        <begin position="1"/>
        <end position="27"/>
    </location>
</feature>
<feature type="domain" description="EF-hand" evidence="12">
    <location>
        <begin position="996"/>
        <end position="1031"/>
    </location>
</feature>
<sequence>MGGEASRNVITQHDSDHRRHLEKELGGDKAGGLKAALAKYEGFGSQGATPEVSPLHPELAPVSDACETAQLSTQPGKQELREFCRQVEAAVARKQAMADAPYEEPSTWVNYVGGSLNTRSRVHKPHHTIQTTPYLSQSVVTSYIKGGGAASLAAAANASVPFKRRNSTGSLEVRLTVDNMDVAVTIAGALEVRLTVDNMDVAGMVRLTVDNMDVAGMVRVIALILHHHILQGSALDWPIAKQFAIFDDSVMSFRACRNGEMPTFEQVHDFFSYIYRTAQLECDCVVTSLFYIERLLMETAGELRMCRTNWRSITLSGMILASKVWDDLSMWSVDFARVGRLTLKRINELEVAVLQALQYNVRVDSSNFARYFFRLRNWCLLLNAAASAAASARNKAIAISTAGGDDAHKRRRSYTDSMVPPPPPVRTRSLPGRCMPPPLQIQRKTTLSSSQFESIYKGLSPCLEELVEGPQTDAGGSRECCRDLKEHERRASIGYCLRDLKEHERRASIGYCLRKRQKKAIIQNLILSEVRDVCAVYDVEPMRLLGVGISGVVQRLLGVGISGVVQLLGVGISGVVQIVHHRGTGVKHAMKGHCCHAPLASIVRHRGTGIVRHRGTGVEYAMKTLRLDRLRDFRKMGELRNEIEVMSTLKLLEIYESPARDTVSLIMELCTGGELLTRLNANGRYSEALCADLARKMLSAVRHCHDHSICHRDLKLENWVHDDASLAHNWVFEDASPTAELKLIDFGLSRHFGENEVMHVPVGTPYSVAPEVLSGSYTCACDLWSLGVLVFMLLTGYAPFAGADDFAVLEAVKAGVWSWPADMRVSAVAKPNMSVSTGAKSFVEHLLVLDPAKRMTAVQALKHPWIAQVVSPRATVVAPSPNVLESLRQFEHMSAVKRLVLQMVAFSMEPWQIVAFSMEPWQVDALRQEFQIIDTDCNGLISLDDMRYALERSGAVADNNELRALLDAVAMDHSGNIRYNDFLAAGLMSLGPTTVLDERNLRAVFDKFDRRKEGWISAEAFSDFLGKQITADEISEVLTEAGVAANWRIDFQGFVHIMRSATASPKTPCSLHADPVDAAITAAYAEAFPSM</sequence>
<dbReference type="CDD" id="cd00051">
    <property type="entry name" value="EFh"/>
    <property type="match status" value="1"/>
</dbReference>
<dbReference type="SMART" id="SM00220">
    <property type="entry name" value="S_TKc"/>
    <property type="match status" value="1"/>
</dbReference>
<dbReference type="PROSITE" id="PS50222">
    <property type="entry name" value="EF_HAND_2"/>
    <property type="match status" value="2"/>
</dbReference>
<dbReference type="CDD" id="cd05117">
    <property type="entry name" value="STKc_CAMK"/>
    <property type="match status" value="1"/>
</dbReference>
<dbReference type="PROSITE" id="PS00018">
    <property type="entry name" value="EF_HAND_1"/>
    <property type="match status" value="1"/>
</dbReference>
<dbReference type="InterPro" id="IPR050205">
    <property type="entry name" value="CDPK_Ser/Thr_kinases"/>
</dbReference>
<dbReference type="InterPro" id="IPR018247">
    <property type="entry name" value="EF_Hand_1_Ca_BS"/>
</dbReference>
<proteinExistence type="inferred from homology"/>
<dbReference type="PANTHER" id="PTHR24349">
    <property type="entry name" value="SERINE/THREONINE-PROTEIN KINASE"/>
    <property type="match status" value="1"/>
</dbReference>
<dbReference type="GO" id="GO:0004674">
    <property type="term" value="F:protein serine/threonine kinase activity"/>
    <property type="evidence" value="ECO:0007669"/>
    <property type="project" value="UniProtKB-KW"/>
</dbReference>
<evidence type="ECO:0000256" key="10">
    <source>
        <dbReference type="SAM" id="MobiDB-lite"/>
    </source>
</evidence>
<name>A0A836C9Q1_9STRA</name>
<keyword evidence="6" id="KW-0418">Kinase</keyword>
<feature type="domain" description="EF-hand" evidence="12">
    <location>
        <begin position="921"/>
        <end position="956"/>
    </location>
</feature>
<dbReference type="SUPFAM" id="SSF47473">
    <property type="entry name" value="EF-hand"/>
    <property type="match status" value="1"/>
</dbReference>
<evidence type="ECO:0000256" key="9">
    <source>
        <dbReference type="ARBA" id="ARBA00024334"/>
    </source>
</evidence>
<keyword evidence="2" id="KW-0723">Serine/threonine-protein kinase</keyword>
<keyword evidence="5" id="KW-0547">Nucleotide-binding</keyword>
<keyword evidence="3" id="KW-0808">Transferase</keyword>
<dbReference type="CDD" id="cd20540">
    <property type="entry name" value="CYCLIN_CCNY_like"/>
    <property type="match status" value="1"/>
</dbReference>
<dbReference type="EMBL" id="JAFCMP010000536">
    <property type="protein sequence ID" value="KAG5176516.1"/>
    <property type="molecule type" value="Genomic_DNA"/>
</dbReference>
<dbReference type="GO" id="GO:0005509">
    <property type="term" value="F:calcium ion binding"/>
    <property type="evidence" value="ECO:0007669"/>
    <property type="project" value="InterPro"/>
</dbReference>
<evidence type="ECO:0000259" key="11">
    <source>
        <dbReference type="PROSITE" id="PS50011"/>
    </source>
</evidence>
<evidence type="ECO:0000259" key="12">
    <source>
        <dbReference type="PROSITE" id="PS50222"/>
    </source>
</evidence>
<dbReference type="InterPro" id="IPR036915">
    <property type="entry name" value="Cyclin-like_sf"/>
</dbReference>
<dbReference type="Pfam" id="PF08613">
    <property type="entry name" value="Cyclin"/>
    <property type="match status" value="1"/>
</dbReference>
<dbReference type="Pfam" id="PF00069">
    <property type="entry name" value="Pkinase"/>
    <property type="match status" value="1"/>
</dbReference>
<feature type="compositionally biased region" description="Basic and acidic residues" evidence="10">
    <location>
        <begin position="13"/>
        <end position="27"/>
    </location>
</feature>
<dbReference type="Pfam" id="PF13499">
    <property type="entry name" value="EF-hand_7"/>
    <property type="match status" value="1"/>
</dbReference>
<dbReference type="AlphaFoldDB" id="A0A836C9Q1"/>
<dbReference type="Gene3D" id="3.30.200.20">
    <property type="entry name" value="Phosphorylase Kinase, domain 1"/>
    <property type="match status" value="1"/>
</dbReference>
<dbReference type="OrthoDB" id="4062651at2759"/>
<accession>A0A836C9Q1</accession>
<comment type="cofactor">
    <cofactor evidence="1">
        <name>Mg(2+)</name>
        <dbReference type="ChEBI" id="CHEBI:18420"/>
    </cofactor>
</comment>